<reference evidence="4" key="1">
    <citation type="submission" date="2016-10" db="EMBL/GenBank/DDBJ databases">
        <authorList>
            <person name="Varghese N."/>
            <person name="Submissions S."/>
        </authorList>
    </citation>
    <scope>NUCLEOTIDE SEQUENCE [LARGE SCALE GENOMIC DNA]</scope>
    <source>
        <strain evidence="4">CGMCC 1.10119</strain>
    </source>
</reference>
<dbReference type="STRING" id="660521.SAMN04487949_2845"/>
<protein>
    <submittedName>
        <fullName evidence="3">Glycosyltransferase involved in cell wall bisynthesis</fullName>
    </submittedName>
</protein>
<dbReference type="InterPro" id="IPR001296">
    <property type="entry name" value="Glyco_trans_1"/>
</dbReference>
<dbReference type="PANTHER" id="PTHR45947">
    <property type="entry name" value="SULFOQUINOVOSYL TRANSFERASE SQD2"/>
    <property type="match status" value="1"/>
</dbReference>
<name>A0A1G9X5C8_9EURY</name>
<evidence type="ECO:0000259" key="2">
    <source>
        <dbReference type="Pfam" id="PF13439"/>
    </source>
</evidence>
<gene>
    <name evidence="3" type="ORF">SAMN04487949_2845</name>
</gene>
<evidence type="ECO:0000259" key="1">
    <source>
        <dbReference type="Pfam" id="PF00534"/>
    </source>
</evidence>
<keyword evidence="3" id="KW-0808">Transferase</keyword>
<dbReference type="Proteomes" id="UP000199451">
    <property type="component" value="Unassembled WGS sequence"/>
</dbReference>
<dbReference type="InterPro" id="IPR028098">
    <property type="entry name" value="Glyco_trans_4-like_N"/>
</dbReference>
<dbReference type="RefSeq" id="WP_089698482.1">
    <property type="nucleotide sequence ID" value="NZ_FNHL01000004.1"/>
</dbReference>
<dbReference type="Gene3D" id="3.40.50.2000">
    <property type="entry name" value="Glycogen Phosphorylase B"/>
    <property type="match status" value="2"/>
</dbReference>
<dbReference type="EMBL" id="FNHL01000004">
    <property type="protein sequence ID" value="SDM91892.1"/>
    <property type="molecule type" value="Genomic_DNA"/>
</dbReference>
<dbReference type="SUPFAM" id="SSF53756">
    <property type="entry name" value="UDP-Glycosyltransferase/glycogen phosphorylase"/>
    <property type="match status" value="1"/>
</dbReference>
<dbReference type="InterPro" id="IPR050194">
    <property type="entry name" value="Glycosyltransferase_grp1"/>
</dbReference>
<dbReference type="AlphaFoldDB" id="A0A1G9X5C8"/>
<feature type="domain" description="Glycosyltransferase subfamily 4-like N-terminal" evidence="2">
    <location>
        <begin position="52"/>
        <end position="144"/>
    </location>
</feature>
<dbReference type="GO" id="GO:0016757">
    <property type="term" value="F:glycosyltransferase activity"/>
    <property type="evidence" value="ECO:0007669"/>
    <property type="project" value="InterPro"/>
</dbReference>
<dbReference type="Pfam" id="PF00534">
    <property type="entry name" value="Glycos_transf_1"/>
    <property type="match status" value="1"/>
</dbReference>
<proteinExistence type="predicted"/>
<accession>A0A1G9X5C8</accession>
<keyword evidence="4" id="KW-1185">Reference proteome</keyword>
<dbReference type="OrthoDB" id="131038at2157"/>
<sequence>MTETTDVAILLSGADEGSTPLEAASLIDNPSVSVDIFAWGNASEHTLGVEVESLEAKSKIDLRAYLKLFRILADRDYDVLHVHPIAIGSVATLLARKVDIPVVATQHNTHAEYSSIKNLVNGISNALSDTIVSNSYATKRSFKTWEQLLLLASGTEHQVIHYGADIRNIREQVSIRRSVDLPNGVVIGTGGRLVPQKNLKRLIRAVGSLSENYPELHLAITGDGPSRSTLEREVRERGLTDSVTFLGWLPERADVYAFYEAIDIFAFPSLYEGFGVANAEAMATGTPSIVSDIDVLREVSGDACIRVDPQSVDSIRKGIELLLDEDCRKEIGRSAQKRIECMYDMYASAQRYADLYREISR</sequence>
<dbReference type="PANTHER" id="PTHR45947:SF3">
    <property type="entry name" value="SULFOQUINOVOSYL TRANSFERASE SQD2"/>
    <property type="match status" value="1"/>
</dbReference>
<feature type="domain" description="Glycosyl transferase family 1" evidence="1">
    <location>
        <begin position="186"/>
        <end position="337"/>
    </location>
</feature>
<organism evidence="3 4">
    <name type="scientific">Halogranum gelatinilyticum</name>
    <dbReference type="NCBI Taxonomy" id="660521"/>
    <lineage>
        <taxon>Archaea</taxon>
        <taxon>Methanobacteriati</taxon>
        <taxon>Methanobacteriota</taxon>
        <taxon>Stenosarchaea group</taxon>
        <taxon>Halobacteria</taxon>
        <taxon>Halobacteriales</taxon>
        <taxon>Haloferacaceae</taxon>
    </lineage>
</organism>
<evidence type="ECO:0000313" key="4">
    <source>
        <dbReference type="Proteomes" id="UP000199451"/>
    </source>
</evidence>
<dbReference type="Pfam" id="PF13439">
    <property type="entry name" value="Glyco_transf_4"/>
    <property type="match status" value="1"/>
</dbReference>
<evidence type="ECO:0000313" key="3">
    <source>
        <dbReference type="EMBL" id="SDM91892.1"/>
    </source>
</evidence>